<dbReference type="InterPro" id="IPR041966">
    <property type="entry name" value="LOTUS-like"/>
</dbReference>
<dbReference type="CDD" id="cd10146">
    <property type="entry name" value="LabA_like_C"/>
    <property type="match status" value="1"/>
</dbReference>
<comment type="caution">
    <text evidence="3">The sequence shown here is derived from an EMBL/GenBank/DDBJ whole genome shotgun (WGS) entry which is preliminary data.</text>
</comment>
<protein>
    <submittedName>
        <fullName evidence="3">Uncharacterized LabA/DUF88 family protein</fullName>
    </submittedName>
</protein>
<dbReference type="InterPro" id="IPR025605">
    <property type="entry name" value="OST-HTH/LOTUS_dom"/>
</dbReference>
<keyword evidence="4" id="KW-1185">Reference proteome</keyword>
<dbReference type="Pfam" id="PF12872">
    <property type="entry name" value="OST-HTH"/>
    <property type="match status" value="1"/>
</dbReference>
<feature type="domain" description="HTH OST-type" evidence="2">
    <location>
        <begin position="184"/>
        <end position="237"/>
    </location>
</feature>
<dbReference type="Proteomes" id="UP000584824">
    <property type="component" value="Unassembled WGS sequence"/>
</dbReference>
<dbReference type="InterPro" id="IPR021139">
    <property type="entry name" value="NYN"/>
</dbReference>
<gene>
    <name evidence="3" type="ORF">GGQ66_002070</name>
</gene>
<dbReference type="Gene3D" id="3.40.50.1010">
    <property type="entry name" value="5'-nuclease"/>
    <property type="match status" value="1"/>
</dbReference>
<dbReference type="PANTHER" id="PTHR35811">
    <property type="entry name" value="SLR1870 PROTEIN"/>
    <property type="match status" value="1"/>
</dbReference>
<dbReference type="CDD" id="cd11297">
    <property type="entry name" value="PIN_LabA-like_N_1"/>
    <property type="match status" value="1"/>
</dbReference>
<dbReference type="GO" id="GO:0004540">
    <property type="term" value="F:RNA nuclease activity"/>
    <property type="evidence" value="ECO:0007669"/>
    <property type="project" value="InterPro"/>
</dbReference>
<proteinExistence type="predicted"/>
<dbReference type="PANTHER" id="PTHR35811:SF1">
    <property type="entry name" value="HTH OST-TYPE DOMAIN-CONTAINING PROTEIN"/>
    <property type="match status" value="1"/>
</dbReference>
<accession>A0A7W6K1Q9</accession>
<evidence type="ECO:0000313" key="3">
    <source>
        <dbReference type="EMBL" id="MBB4103512.1"/>
    </source>
</evidence>
<sequence length="256" mass="27486">MMSENIAVSVLLIDGENVPARYADEIMGLTGGGLAEARVYGDFSNPAMQGWRDCAAQYGLRLNQTAGKPGSKNSADMLLTIDAMDLLWVAEYQGFCIVSGDRDFVPLAIRLRRAGKTVVGIGTDKANVVLREACDRFHVLSVEKAKLAVIAPPPLAELEPAALPKPAAPPAPKRDLLMIFEAVRAELIADAQGWFHGGGVGSAIRKKFPGFEWQDYGASTLGKVFAAHPRFETKTGGYIRLKEKSASASVLRVVDA</sequence>
<name>A0A7W6K1Q9_9HYPH</name>
<evidence type="ECO:0000259" key="2">
    <source>
        <dbReference type="Pfam" id="PF12872"/>
    </source>
</evidence>
<dbReference type="Pfam" id="PF01936">
    <property type="entry name" value="NYN"/>
    <property type="match status" value="1"/>
</dbReference>
<dbReference type="EMBL" id="JACIDU010000007">
    <property type="protein sequence ID" value="MBB4103512.1"/>
    <property type="molecule type" value="Genomic_DNA"/>
</dbReference>
<dbReference type="Gene3D" id="3.30.420.610">
    <property type="entry name" value="LOTUS domain-like"/>
    <property type="match status" value="1"/>
</dbReference>
<dbReference type="AlphaFoldDB" id="A0A7W6K1Q9"/>
<evidence type="ECO:0000259" key="1">
    <source>
        <dbReference type="Pfam" id="PF01936"/>
    </source>
</evidence>
<organism evidence="3 4">
    <name type="scientific">Allorhizobium borbori</name>
    <dbReference type="NCBI Taxonomy" id="485907"/>
    <lineage>
        <taxon>Bacteria</taxon>
        <taxon>Pseudomonadati</taxon>
        <taxon>Pseudomonadota</taxon>
        <taxon>Alphaproteobacteria</taxon>
        <taxon>Hyphomicrobiales</taxon>
        <taxon>Rhizobiaceae</taxon>
        <taxon>Rhizobium/Agrobacterium group</taxon>
        <taxon>Allorhizobium</taxon>
    </lineage>
</organism>
<feature type="domain" description="NYN" evidence="1">
    <location>
        <begin position="11"/>
        <end position="140"/>
    </location>
</feature>
<reference evidence="3 4" key="1">
    <citation type="submission" date="2020-08" db="EMBL/GenBank/DDBJ databases">
        <title>Genomic Encyclopedia of Type Strains, Phase IV (KMG-IV): sequencing the most valuable type-strain genomes for metagenomic binning, comparative biology and taxonomic classification.</title>
        <authorList>
            <person name="Goeker M."/>
        </authorList>
    </citation>
    <scope>NUCLEOTIDE SEQUENCE [LARGE SCALE GENOMIC DNA]</scope>
    <source>
        <strain evidence="3 4">DSM 26385</strain>
    </source>
</reference>
<dbReference type="RefSeq" id="WP_183792122.1">
    <property type="nucleotide sequence ID" value="NZ_JACIDU010000007.1"/>
</dbReference>
<evidence type="ECO:0000313" key="4">
    <source>
        <dbReference type="Proteomes" id="UP000584824"/>
    </source>
</evidence>